<accession>A0ABU1J5A0</accession>
<proteinExistence type="predicted"/>
<dbReference type="Proteomes" id="UP001185028">
    <property type="component" value="Unassembled WGS sequence"/>
</dbReference>
<sequence>MKRIAVVMQHEYGFRCLFIIIPFQEVYDVQI</sequence>
<evidence type="ECO:0000313" key="2">
    <source>
        <dbReference type="Proteomes" id="UP001185028"/>
    </source>
</evidence>
<keyword evidence="2" id="KW-1185">Reference proteome</keyword>
<gene>
    <name evidence="1" type="ORF">JOC58_004622</name>
</gene>
<reference evidence="1 2" key="1">
    <citation type="submission" date="2023-07" db="EMBL/GenBank/DDBJ databases">
        <title>Genomic Encyclopedia of Type Strains, Phase IV (KMG-IV): sequencing the most valuable type-strain genomes for metagenomic binning, comparative biology and taxonomic classification.</title>
        <authorList>
            <person name="Goeker M."/>
        </authorList>
    </citation>
    <scope>NUCLEOTIDE SEQUENCE [LARGE SCALE GENOMIC DNA]</scope>
    <source>
        <strain evidence="1 2">DSM 22170</strain>
    </source>
</reference>
<protein>
    <submittedName>
        <fullName evidence="1">Uncharacterized protein</fullName>
    </submittedName>
</protein>
<organism evidence="1 2">
    <name type="scientific">Paenibacillus hunanensis</name>
    <dbReference type="NCBI Taxonomy" id="539262"/>
    <lineage>
        <taxon>Bacteria</taxon>
        <taxon>Bacillati</taxon>
        <taxon>Bacillota</taxon>
        <taxon>Bacilli</taxon>
        <taxon>Bacillales</taxon>
        <taxon>Paenibacillaceae</taxon>
        <taxon>Paenibacillus</taxon>
    </lineage>
</organism>
<evidence type="ECO:0000313" key="1">
    <source>
        <dbReference type="EMBL" id="MDR6246677.1"/>
    </source>
</evidence>
<comment type="caution">
    <text evidence="1">The sequence shown here is derived from an EMBL/GenBank/DDBJ whole genome shotgun (WGS) entry which is preliminary data.</text>
</comment>
<name>A0ABU1J5A0_9BACL</name>
<dbReference type="EMBL" id="JAVDQH010000036">
    <property type="protein sequence ID" value="MDR6246677.1"/>
    <property type="molecule type" value="Genomic_DNA"/>
</dbReference>